<evidence type="ECO:0000256" key="7">
    <source>
        <dbReference type="ARBA" id="ARBA00023136"/>
    </source>
</evidence>
<sequence length="116" mass="12918">MATTIAVRTRKSRKSDAVAYSELSVRQNNAILEYCRTSMSALSGATAGIMGLTGLLGFIFYFVSAFSLSAFLTVKAGSRWSSFFTTRRVLFINGLFGGLFTYILFWTFLYGMVHVY</sequence>
<evidence type="ECO:0000256" key="5">
    <source>
        <dbReference type="ARBA" id="ARBA00022824"/>
    </source>
</evidence>
<dbReference type="InterPro" id="IPR008504">
    <property type="entry name" value="Emc6"/>
</dbReference>
<dbReference type="GO" id="GO:0072546">
    <property type="term" value="C:EMC complex"/>
    <property type="evidence" value="ECO:0007669"/>
    <property type="project" value="InterPro"/>
</dbReference>
<reference evidence="10 11" key="1">
    <citation type="submission" date="2024-02" db="EMBL/GenBank/DDBJ databases">
        <title>Chromosome-scale genome assembly of the rough periwinkle Littorina saxatilis.</title>
        <authorList>
            <person name="De Jode A."/>
            <person name="Faria R."/>
            <person name="Formenti G."/>
            <person name="Sims Y."/>
            <person name="Smith T.P."/>
            <person name="Tracey A."/>
            <person name="Wood J.M.D."/>
            <person name="Zagrodzka Z.B."/>
            <person name="Johannesson K."/>
            <person name="Butlin R.K."/>
            <person name="Leder E.H."/>
        </authorList>
    </citation>
    <scope>NUCLEOTIDE SEQUENCE [LARGE SCALE GENOMIC DNA]</scope>
    <source>
        <strain evidence="10">Snail1</strain>
        <tissue evidence="10">Muscle</tissue>
    </source>
</reference>
<feature type="transmembrane region" description="Helical" evidence="9">
    <location>
        <begin position="47"/>
        <end position="68"/>
    </location>
</feature>
<evidence type="ECO:0000256" key="6">
    <source>
        <dbReference type="ARBA" id="ARBA00022989"/>
    </source>
</evidence>
<comment type="similarity">
    <text evidence="2">Belongs to the EMC6 family.</text>
</comment>
<dbReference type="EMBL" id="JBAMIC010000013">
    <property type="protein sequence ID" value="KAK7097850.1"/>
    <property type="molecule type" value="Genomic_DNA"/>
</dbReference>
<feature type="transmembrane region" description="Helical" evidence="9">
    <location>
        <begin position="89"/>
        <end position="113"/>
    </location>
</feature>
<evidence type="ECO:0000256" key="3">
    <source>
        <dbReference type="ARBA" id="ARBA00020827"/>
    </source>
</evidence>
<accession>A0AAN9G8L8</accession>
<comment type="caution">
    <text evidence="10">The sequence shown here is derived from an EMBL/GenBank/DDBJ whole genome shotgun (WGS) entry which is preliminary data.</text>
</comment>
<evidence type="ECO:0000256" key="8">
    <source>
        <dbReference type="ARBA" id="ARBA00031072"/>
    </source>
</evidence>
<dbReference type="GO" id="GO:0034975">
    <property type="term" value="P:protein folding in endoplasmic reticulum"/>
    <property type="evidence" value="ECO:0007669"/>
    <property type="project" value="TreeGrafter"/>
</dbReference>
<name>A0AAN9G8L8_9CAEN</name>
<proteinExistence type="inferred from homology"/>
<evidence type="ECO:0000256" key="9">
    <source>
        <dbReference type="SAM" id="Phobius"/>
    </source>
</evidence>
<dbReference type="PANTHER" id="PTHR20994:SF0">
    <property type="entry name" value="ER MEMBRANE PROTEIN COMPLEX SUBUNIT 6"/>
    <property type="match status" value="1"/>
</dbReference>
<evidence type="ECO:0000313" key="10">
    <source>
        <dbReference type="EMBL" id="KAK7097850.1"/>
    </source>
</evidence>
<evidence type="ECO:0000313" key="11">
    <source>
        <dbReference type="Proteomes" id="UP001374579"/>
    </source>
</evidence>
<dbReference type="PANTHER" id="PTHR20994">
    <property type="entry name" value="ER MEMBRANE PROTEIN COMPLEX SUBUNIT 6"/>
    <property type="match status" value="1"/>
</dbReference>
<keyword evidence="11" id="KW-1185">Reference proteome</keyword>
<gene>
    <name evidence="10" type="ORF">V1264_004769</name>
</gene>
<dbReference type="Pfam" id="PF07019">
    <property type="entry name" value="EMC6"/>
    <property type="match status" value="1"/>
</dbReference>
<evidence type="ECO:0000256" key="2">
    <source>
        <dbReference type="ARBA" id="ARBA00009436"/>
    </source>
</evidence>
<evidence type="ECO:0000256" key="4">
    <source>
        <dbReference type="ARBA" id="ARBA00022692"/>
    </source>
</evidence>
<dbReference type="GO" id="GO:0000045">
    <property type="term" value="P:autophagosome assembly"/>
    <property type="evidence" value="ECO:0007669"/>
    <property type="project" value="TreeGrafter"/>
</dbReference>
<dbReference type="AlphaFoldDB" id="A0AAN9G8L8"/>
<keyword evidence="6 9" id="KW-1133">Transmembrane helix</keyword>
<comment type="subcellular location">
    <subcellularLocation>
        <location evidence="1">Endoplasmic reticulum membrane</location>
        <topology evidence="1">Multi-pass membrane protein</topology>
    </subcellularLocation>
</comment>
<keyword evidence="4 9" id="KW-0812">Transmembrane</keyword>
<dbReference type="Proteomes" id="UP001374579">
    <property type="component" value="Unassembled WGS sequence"/>
</dbReference>
<keyword evidence="5" id="KW-0256">Endoplasmic reticulum</keyword>
<protein>
    <recommendedName>
        <fullName evidence="3">ER membrane protein complex subunit 6</fullName>
    </recommendedName>
    <alternativeName>
        <fullName evidence="8">Transmembrane protein 93</fullName>
    </alternativeName>
</protein>
<dbReference type="InterPro" id="IPR029008">
    <property type="entry name" value="EMC6-like"/>
</dbReference>
<organism evidence="10 11">
    <name type="scientific">Littorina saxatilis</name>
    <dbReference type="NCBI Taxonomy" id="31220"/>
    <lineage>
        <taxon>Eukaryota</taxon>
        <taxon>Metazoa</taxon>
        <taxon>Spiralia</taxon>
        <taxon>Lophotrochozoa</taxon>
        <taxon>Mollusca</taxon>
        <taxon>Gastropoda</taxon>
        <taxon>Caenogastropoda</taxon>
        <taxon>Littorinimorpha</taxon>
        <taxon>Littorinoidea</taxon>
        <taxon>Littorinidae</taxon>
        <taxon>Littorina</taxon>
    </lineage>
</organism>
<keyword evidence="7 9" id="KW-0472">Membrane</keyword>
<evidence type="ECO:0000256" key="1">
    <source>
        <dbReference type="ARBA" id="ARBA00004477"/>
    </source>
</evidence>